<reference evidence="1" key="1">
    <citation type="submission" date="2022-07" db="EMBL/GenBank/DDBJ databases">
        <title>Genome Sequence of Phlebia brevispora.</title>
        <authorList>
            <person name="Buettner E."/>
        </authorList>
    </citation>
    <scope>NUCLEOTIDE SEQUENCE</scope>
    <source>
        <strain evidence="1">MPL23</strain>
    </source>
</reference>
<accession>A0ACC1S1A0</accession>
<evidence type="ECO:0000313" key="2">
    <source>
        <dbReference type="Proteomes" id="UP001148662"/>
    </source>
</evidence>
<comment type="caution">
    <text evidence="1">The sequence shown here is derived from an EMBL/GenBank/DDBJ whole genome shotgun (WGS) entry which is preliminary data.</text>
</comment>
<proteinExistence type="predicted"/>
<name>A0ACC1S1A0_9APHY</name>
<protein>
    <submittedName>
        <fullName evidence="1">Uncharacterized protein</fullName>
    </submittedName>
</protein>
<gene>
    <name evidence="1" type="ORF">NM688_g7786</name>
</gene>
<evidence type="ECO:0000313" key="1">
    <source>
        <dbReference type="EMBL" id="KAJ3529918.1"/>
    </source>
</evidence>
<keyword evidence="2" id="KW-1185">Reference proteome</keyword>
<sequence>MKNPRSNTILRAQPALNRRYHDVTAIEAAVEEILQESRPQYFDKYCWVRATILVFNDVGTPNETILSRKGFPETFGTYSVYRTQIRSLSQSQGYMQRVSTSSDAYEAWRSLLGYVSSIRTAHPEAPQVFVIKHSVMVAIVSKEVTSEDGTKILVEAAGDSSKPALVFIHGFGLTGISFDPQFEDPRLNENLYLVRYDMRGHGRSGIPLEASAYESAKHAEDFKAVCDEFKLVKPNVLAWSLGGVNVVDVIEAYGADYLGNIIYCGGPLLTRVLHNNYIHPHLLSLIPDFLSNDADVVARAGPRYVESLVENPDKVFSYRDKLTIMGGLLSMPPTARIHLITRTQNSERWEKEIKSKKVIIIEGTKDRHTRADALVEEAKKWLGPFELRMLEDCGHSPSIERPHEVNGYILSFIQRNAEYCGPISRHNV</sequence>
<dbReference type="EMBL" id="JANHOG010001913">
    <property type="protein sequence ID" value="KAJ3529918.1"/>
    <property type="molecule type" value="Genomic_DNA"/>
</dbReference>
<organism evidence="1 2">
    <name type="scientific">Phlebia brevispora</name>
    <dbReference type="NCBI Taxonomy" id="194682"/>
    <lineage>
        <taxon>Eukaryota</taxon>
        <taxon>Fungi</taxon>
        <taxon>Dikarya</taxon>
        <taxon>Basidiomycota</taxon>
        <taxon>Agaricomycotina</taxon>
        <taxon>Agaricomycetes</taxon>
        <taxon>Polyporales</taxon>
        <taxon>Meruliaceae</taxon>
        <taxon>Phlebia</taxon>
    </lineage>
</organism>
<dbReference type="Proteomes" id="UP001148662">
    <property type="component" value="Unassembled WGS sequence"/>
</dbReference>